<organism evidence="16 17">
    <name type="scientific">Marinirhabdus gelatinilytica</name>
    <dbReference type="NCBI Taxonomy" id="1703343"/>
    <lineage>
        <taxon>Bacteria</taxon>
        <taxon>Pseudomonadati</taxon>
        <taxon>Bacteroidota</taxon>
        <taxon>Flavobacteriia</taxon>
        <taxon>Flavobacteriales</taxon>
        <taxon>Flavobacteriaceae</taxon>
    </lineage>
</organism>
<comment type="catalytic activity">
    <reaction evidence="11">
        <text>Couples ATP hydrolysis with the unwinding of duplex DNA by translocating in the 3'-5' direction.</text>
        <dbReference type="EC" id="5.6.2.4"/>
    </reaction>
</comment>
<sequence>MLCLGVKICTFIKKTVANFLPFQIYNASAGSGKTFTLVKLYLKQLITAHRDDGYKNMLAITFTNKAVAEMKQRIVEALVEFSEDFDEKDPPVMLTQIAAETNLDILQLQQKAKRVLTHLLHHYAHFSVETIDHFNHRLIRTFARDLKLPAHFEVSLDTPQLIMEAVDQLIAKAGEDRAITKLLIRFALQKTDEDKSWDVARDIAGAASLLLSENDAAHLKKLETATLEDFQDFEKSIRNKRDEKLTAVSILAQDTLSLITEAGLEKNDFSGGNRAYFPSYLEKLAAQDLGVSYGAAWQETLGEKPMYPTSKTPDHIADTIDGITSQLVAVFQHTKHLVSEIWLYDNIVKNLVPLSVINLVQQEFEALKEQYNVLPISEFNTIIHKEIKDQPAPFIYERLGDRYRHFFIDEFQDTSLLQWQNLIPLIDNALSQQFEDQEQGTLLLVGDAKQSIYRWRGGLPEQFMNLYENVNPFAIQEKKVENLETNYRSCEEVIGFNNQFFSFIQQYFGNPVHGNLYEIGNKQKHNTKENGYVQLEFIDAENKEHAHKLYGEQVRETITKLTQNEYAPEEICILCRTKSNGIALSTYLMEHGIDVVSSETLLLQFSPLVQCIINTLTFAVFPTHETAKVSFLEFVHDTFNIKTQKHDFLVELLPLEDVQFTEGLKKYGIYFSVAEVNTKSLYQTCEYIISALQLHKRADAYLFTFMDFVLDFENNPQAGKINFLEHWEQKKGTASIPSGNTQGAVQVMTIHKSKGLEFPVVLFPYADTDIYGEIDPKTWFPINHEPLEEALINYKNEVANYGEAGQLIYTERRNTLELDNYNLLYVTLTRAVEQLYIYAEKPSRQISDPPKNFGQTLIAFLQHKGMWQDSQTVYRFGNAEATATSRPRETEKQHLISEEPIFITSRPENHQLNVASAEALLWENETEVAIDFGNLLHDTMEKIRTRKDIVSVFENYRKRSILPSEKLAALQTTVATITNHPEVSFLFDDSLDTSSIFNERDIVTKDHQLMRPDRLNFMDTKKVVVTDYKTGTPLEKHKTQLTAYAQSLQDMGFVVTLKVLIYVNGDTISINKI</sequence>
<evidence type="ECO:0000256" key="6">
    <source>
        <dbReference type="ARBA" id="ARBA00022839"/>
    </source>
</evidence>
<name>A0A370QJ89_9FLAO</name>
<keyword evidence="8" id="KW-0238">DNA-binding</keyword>
<dbReference type="PANTHER" id="PTHR11070">
    <property type="entry name" value="UVRD / RECB / PCRA DNA HELICASE FAMILY MEMBER"/>
    <property type="match status" value="1"/>
</dbReference>
<dbReference type="GO" id="GO:0003677">
    <property type="term" value="F:DNA binding"/>
    <property type="evidence" value="ECO:0007669"/>
    <property type="project" value="UniProtKB-KW"/>
</dbReference>
<dbReference type="EC" id="5.6.2.4" evidence="12"/>
<dbReference type="Pfam" id="PF00580">
    <property type="entry name" value="UvrD-helicase"/>
    <property type="match status" value="1"/>
</dbReference>
<evidence type="ECO:0000256" key="7">
    <source>
        <dbReference type="ARBA" id="ARBA00022840"/>
    </source>
</evidence>
<evidence type="ECO:0000256" key="9">
    <source>
        <dbReference type="ARBA" id="ARBA00023204"/>
    </source>
</evidence>
<evidence type="ECO:0000256" key="5">
    <source>
        <dbReference type="ARBA" id="ARBA00022806"/>
    </source>
</evidence>
<comment type="caution">
    <text evidence="16">The sequence shown here is derived from an EMBL/GenBank/DDBJ whole genome shotgun (WGS) entry which is preliminary data.</text>
</comment>
<dbReference type="InterPro" id="IPR014017">
    <property type="entry name" value="DNA_helicase_UvrD-like_C"/>
</dbReference>
<keyword evidence="10" id="KW-0413">Isomerase</keyword>
<evidence type="ECO:0000313" key="16">
    <source>
        <dbReference type="EMBL" id="RDK88412.1"/>
    </source>
</evidence>
<protein>
    <recommendedName>
        <fullName evidence="12">DNA 3'-5' helicase</fullName>
        <ecNumber evidence="12">5.6.2.4</ecNumber>
    </recommendedName>
</protein>
<evidence type="ECO:0000256" key="3">
    <source>
        <dbReference type="ARBA" id="ARBA00022763"/>
    </source>
</evidence>
<dbReference type="GO" id="GO:0000725">
    <property type="term" value="P:recombinational repair"/>
    <property type="evidence" value="ECO:0007669"/>
    <property type="project" value="TreeGrafter"/>
</dbReference>
<evidence type="ECO:0000256" key="12">
    <source>
        <dbReference type="ARBA" id="ARBA00034808"/>
    </source>
</evidence>
<evidence type="ECO:0000256" key="2">
    <source>
        <dbReference type="ARBA" id="ARBA00022741"/>
    </source>
</evidence>
<dbReference type="InterPro" id="IPR000212">
    <property type="entry name" value="DNA_helicase_UvrD/REP"/>
</dbReference>
<dbReference type="SUPFAM" id="SSF52540">
    <property type="entry name" value="P-loop containing nucleoside triphosphate hydrolases"/>
    <property type="match status" value="1"/>
</dbReference>
<keyword evidence="3" id="KW-0227">DNA damage</keyword>
<gene>
    <name evidence="16" type="ORF">C8D94_101283</name>
</gene>
<dbReference type="InterPro" id="IPR011604">
    <property type="entry name" value="PDDEXK-like_dom_sf"/>
</dbReference>
<dbReference type="GO" id="GO:0043138">
    <property type="term" value="F:3'-5' DNA helicase activity"/>
    <property type="evidence" value="ECO:0007669"/>
    <property type="project" value="UniProtKB-EC"/>
</dbReference>
<keyword evidence="6 16" id="KW-0269">Exonuclease</keyword>
<evidence type="ECO:0000256" key="10">
    <source>
        <dbReference type="ARBA" id="ARBA00023235"/>
    </source>
</evidence>
<dbReference type="InterPro" id="IPR014016">
    <property type="entry name" value="UvrD-like_ATP-bd"/>
</dbReference>
<dbReference type="EMBL" id="QRAO01000001">
    <property type="protein sequence ID" value="RDK88412.1"/>
    <property type="molecule type" value="Genomic_DNA"/>
</dbReference>
<evidence type="ECO:0000256" key="11">
    <source>
        <dbReference type="ARBA" id="ARBA00034617"/>
    </source>
</evidence>
<dbReference type="GO" id="GO:0004527">
    <property type="term" value="F:exonuclease activity"/>
    <property type="evidence" value="ECO:0007669"/>
    <property type="project" value="UniProtKB-KW"/>
</dbReference>
<dbReference type="Pfam" id="PF13361">
    <property type="entry name" value="UvrD_C"/>
    <property type="match status" value="2"/>
</dbReference>
<dbReference type="Gene3D" id="1.10.3170.10">
    <property type="entry name" value="Recbcd, chain B, domain 2"/>
    <property type="match status" value="1"/>
</dbReference>
<dbReference type="PROSITE" id="PS51198">
    <property type="entry name" value="UVRD_HELICASE_ATP_BIND"/>
    <property type="match status" value="1"/>
</dbReference>
<evidence type="ECO:0000256" key="13">
    <source>
        <dbReference type="ARBA" id="ARBA00048988"/>
    </source>
</evidence>
<reference evidence="16 17" key="1">
    <citation type="submission" date="2018-07" db="EMBL/GenBank/DDBJ databases">
        <title>Genomic Encyclopedia of Type Strains, Phase IV (KMG-IV): sequencing the most valuable type-strain genomes for metagenomic binning, comparative biology and taxonomic classification.</title>
        <authorList>
            <person name="Goeker M."/>
        </authorList>
    </citation>
    <scope>NUCLEOTIDE SEQUENCE [LARGE SCALE GENOMIC DNA]</scope>
    <source>
        <strain evidence="16 17">DSM 101478</strain>
    </source>
</reference>
<feature type="domain" description="UvrD-like helicase ATP-binding" evidence="15">
    <location>
        <begin position="6"/>
        <end position="490"/>
    </location>
</feature>
<keyword evidence="9" id="KW-0234">DNA repair</keyword>
<dbReference type="Proteomes" id="UP000255317">
    <property type="component" value="Unassembled WGS sequence"/>
</dbReference>
<evidence type="ECO:0000259" key="15">
    <source>
        <dbReference type="PROSITE" id="PS51198"/>
    </source>
</evidence>
<dbReference type="OrthoDB" id="9810135at2"/>
<dbReference type="Gene3D" id="3.40.50.300">
    <property type="entry name" value="P-loop containing nucleotide triphosphate hydrolases"/>
    <property type="match status" value="3"/>
</dbReference>
<keyword evidence="1" id="KW-0540">Nuclease</keyword>
<keyword evidence="2 14" id="KW-0547">Nucleotide-binding</keyword>
<evidence type="ECO:0000256" key="1">
    <source>
        <dbReference type="ARBA" id="ARBA00022722"/>
    </source>
</evidence>
<dbReference type="GO" id="GO:0016887">
    <property type="term" value="F:ATP hydrolysis activity"/>
    <property type="evidence" value="ECO:0007669"/>
    <property type="project" value="RHEA"/>
</dbReference>
<keyword evidence="5 14" id="KW-0347">Helicase</keyword>
<proteinExistence type="predicted"/>
<dbReference type="GO" id="GO:0005829">
    <property type="term" value="C:cytosol"/>
    <property type="evidence" value="ECO:0007669"/>
    <property type="project" value="TreeGrafter"/>
</dbReference>
<dbReference type="InterPro" id="IPR027417">
    <property type="entry name" value="P-loop_NTPase"/>
</dbReference>
<evidence type="ECO:0000256" key="8">
    <source>
        <dbReference type="ARBA" id="ARBA00023125"/>
    </source>
</evidence>
<dbReference type="Gene3D" id="3.90.320.10">
    <property type="match status" value="1"/>
</dbReference>
<dbReference type="GO" id="GO:0005524">
    <property type="term" value="F:ATP binding"/>
    <property type="evidence" value="ECO:0007669"/>
    <property type="project" value="UniProtKB-UniRule"/>
</dbReference>
<feature type="binding site" evidence="14">
    <location>
        <begin position="27"/>
        <end position="34"/>
    </location>
    <ligand>
        <name>ATP</name>
        <dbReference type="ChEBI" id="CHEBI:30616"/>
    </ligand>
</feature>
<keyword evidence="4 14" id="KW-0378">Hydrolase</keyword>
<dbReference type="AlphaFoldDB" id="A0A370QJ89"/>
<comment type="catalytic activity">
    <reaction evidence="13">
        <text>ATP + H2O = ADP + phosphate + H(+)</text>
        <dbReference type="Rhea" id="RHEA:13065"/>
        <dbReference type="ChEBI" id="CHEBI:15377"/>
        <dbReference type="ChEBI" id="CHEBI:15378"/>
        <dbReference type="ChEBI" id="CHEBI:30616"/>
        <dbReference type="ChEBI" id="CHEBI:43474"/>
        <dbReference type="ChEBI" id="CHEBI:456216"/>
        <dbReference type="EC" id="5.6.2.4"/>
    </reaction>
</comment>
<evidence type="ECO:0000256" key="14">
    <source>
        <dbReference type="PROSITE-ProRule" id="PRU00560"/>
    </source>
</evidence>
<keyword evidence="17" id="KW-1185">Reference proteome</keyword>
<keyword evidence="7 14" id="KW-0067">ATP-binding</keyword>
<evidence type="ECO:0000313" key="17">
    <source>
        <dbReference type="Proteomes" id="UP000255317"/>
    </source>
</evidence>
<evidence type="ECO:0000256" key="4">
    <source>
        <dbReference type="ARBA" id="ARBA00022801"/>
    </source>
</evidence>
<accession>A0A370QJ89</accession>
<dbReference type="PANTHER" id="PTHR11070:SF67">
    <property type="entry name" value="DNA 3'-5' HELICASE"/>
    <property type="match status" value="1"/>
</dbReference>